<dbReference type="CDD" id="cd05568">
    <property type="entry name" value="PTS_IIB_bgl_like"/>
    <property type="match status" value="1"/>
</dbReference>
<keyword evidence="4" id="KW-0597">Phosphoprotein</keyword>
<evidence type="ECO:0000259" key="13">
    <source>
        <dbReference type="PROSITE" id="PS51099"/>
    </source>
</evidence>
<keyword evidence="6" id="KW-0598">Phosphotransferase system</keyword>
<evidence type="ECO:0000256" key="4">
    <source>
        <dbReference type="ARBA" id="ARBA00022553"/>
    </source>
</evidence>
<dbReference type="InterPro" id="IPR051351">
    <property type="entry name" value="Ascorbate-PTS_EIIA_comp"/>
</dbReference>
<dbReference type="Gene3D" id="3.40.930.10">
    <property type="entry name" value="Mannitol-specific EII, Chain A"/>
    <property type="match status" value="1"/>
</dbReference>
<evidence type="ECO:0000256" key="2">
    <source>
        <dbReference type="ARBA" id="ARBA00022448"/>
    </source>
</evidence>
<evidence type="ECO:0000256" key="9">
    <source>
        <dbReference type="ARBA" id="ARBA00037387"/>
    </source>
</evidence>
<comment type="subcellular location">
    <subcellularLocation>
        <location evidence="1">Cytoplasm</location>
    </subcellularLocation>
</comment>
<dbReference type="PROSITE" id="PS51372">
    <property type="entry name" value="PRD_2"/>
    <property type="match status" value="1"/>
</dbReference>
<dbReference type="PROSITE" id="PS51094">
    <property type="entry name" value="PTS_EIIA_TYPE_2"/>
    <property type="match status" value="1"/>
</dbReference>
<dbReference type="SUPFAM" id="SSF52794">
    <property type="entry name" value="PTS system IIB component-like"/>
    <property type="match status" value="1"/>
</dbReference>
<protein>
    <recommendedName>
        <fullName evidence="10">Ascorbate-specific PTS system EIIA component</fullName>
    </recommendedName>
    <alternativeName>
        <fullName evidence="11">Ascorbate-specific phosphotransferase enzyme IIA component</fullName>
    </alternativeName>
</protein>
<dbReference type="Pfam" id="PF00359">
    <property type="entry name" value="PTS_EIIA_2"/>
    <property type="match status" value="1"/>
</dbReference>
<feature type="domain" description="PTS EIIA type-2" evidence="12">
    <location>
        <begin position="537"/>
        <end position="680"/>
    </location>
</feature>
<dbReference type="Proteomes" id="UP001059480">
    <property type="component" value="Unassembled WGS sequence"/>
</dbReference>
<dbReference type="Pfam" id="PF00874">
    <property type="entry name" value="PRD"/>
    <property type="match status" value="1"/>
</dbReference>
<evidence type="ECO:0000259" key="12">
    <source>
        <dbReference type="PROSITE" id="PS51094"/>
    </source>
</evidence>
<dbReference type="Gene3D" id="1.10.1790.10">
    <property type="entry name" value="PRD domain"/>
    <property type="match status" value="1"/>
</dbReference>
<organism evidence="15 16">
    <name type="scientific">Granulicatella seriolae</name>
    <dbReference type="NCBI Taxonomy" id="2967226"/>
    <lineage>
        <taxon>Bacteria</taxon>
        <taxon>Bacillati</taxon>
        <taxon>Bacillota</taxon>
        <taxon>Bacilli</taxon>
        <taxon>Lactobacillales</taxon>
        <taxon>Carnobacteriaceae</taxon>
        <taxon>Granulicatella</taxon>
    </lineage>
</organism>
<evidence type="ECO:0000313" key="15">
    <source>
        <dbReference type="EMBL" id="MCQ9210383.1"/>
    </source>
</evidence>
<dbReference type="PANTHER" id="PTHR36203">
    <property type="entry name" value="ASCORBATE-SPECIFIC PTS SYSTEM EIIA COMPONENT"/>
    <property type="match status" value="1"/>
</dbReference>
<dbReference type="InterPro" id="IPR002178">
    <property type="entry name" value="PTS_EIIA_type-2_dom"/>
</dbReference>
<evidence type="ECO:0000313" key="16">
    <source>
        <dbReference type="Proteomes" id="UP001059480"/>
    </source>
</evidence>
<keyword evidence="3" id="KW-0963">Cytoplasm</keyword>
<keyword evidence="5" id="KW-0808">Transferase</keyword>
<evidence type="ECO:0000256" key="8">
    <source>
        <dbReference type="ARBA" id="ARBA00023159"/>
    </source>
</evidence>
<keyword evidence="2" id="KW-0813">Transport</keyword>
<keyword evidence="7" id="KW-0418">Kinase</keyword>
<dbReference type="EMBL" id="JANHNZ010000007">
    <property type="protein sequence ID" value="MCQ9210383.1"/>
    <property type="molecule type" value="Genomic_DNA"/>
</dbReference>
<dbReference type="InterPro" id="IPR036634">
    <property type="entry name" value="PRD_sf"/>
</dbReference>
<dbReference type="CDD" id="cd00211">
    <property type="entry name" value="PTS_IIA_fru"/>
    <property type="match status" value="1"/>
</dbReference>
<dbReference type="RefSeq" id="WP_256945496.1">
    <property type="nucleotide sequence ID" value="NZ_JANHNZ010000007.1"/>
</dbReference>
<feature type="domain" description="PTS EIIB type-2" evidence="13">
    <location>
        <begin position="396"/>
        <end position="485"/>
    </location>
</feature>
<keyword evidence="15" id="KW-0762">Sugar transport</keyword>
<dbReference type="PROSITE" id="PS51099">
    <property type="entry name" value="PTS_EIIB_TYPE_2"/>
    <property type="match status" value="1"/>
</dbReference>
<dbReference type="InterPro" id="IPR013011">
    <property type="entry name" value="PTS_EIIB_2"/>
</dbReference>
<dbReference type="PANTHER" id="PTHR36203:SF1">
    <property type="entry name" value="ASCORBATE-SPECIFIC PTS SYSTEM EIIA COMPONENT"/>
    <property type="match status" value="1"/>
</dbReference>
<evidence type="ECO:0000256" key="6">
    <source>
        <dbReference type="ARBA" id="ARBA00022683"/>
    </source>
</evidence>
<keyword evidence="8" id="KW-0010">Activator</keyword>
<accession>A0ABT1WPG5</accession>
<proteinExistence type="predicted"/>
<feature type="domain" description="PRD" evidence="14">
    <location>
        <begin position="283"/>
        <end position="390"/>
    </location>
</feature>
<dbReference type="InterPro" id="IPR036095">
    <property type="entry name" value="PTS_EIIB-like_sf"/>
</dbReference>
<dbReference type="SUPFAM" id="SSF63520">
    <property type="entry name" value="PTS-regulatory domain, PRD"/>
    <property type="match status" value="1"/>
</dbReference>
<dbReference type="InterPro" id="IPR007737">
    <property type="entry name" value="Mga_HTH"/>
</dbReference>
<dbReference type="SUPFAM" id="SSF55804">
    <property type="entry name" value="Phoshotransferase/anion transport protein"/>
    <property type="match status" value="1"/>
</dbReference>
<keyword evidence="16" id="KW-1185">Reference proteome</keyword>
<dbReference type="Gene3D" id="3.40.50.2300">
    <property type="match status" value="1"/>
</dbReference>
<evidence type="ECO:0000256" key="1">
    <source>
        <dbReference type="ARBA" id="ARBA00004496"/>
    </source>
</evidence>
<dbReference type="InterPro" id="IPR016152">
    <property type="entry name" value="PTrfase/Anion_transptr"/>
</dbReference>
<evidence type="ECO:0000256" key="5">
    <source>
        <dbReference type="ARBA" id="ARBA00022679"/>
    </source>
</evidence>
<evidence type="ECO:0000259" key="14">
    <source>
        <dbReference type="PROSITE" id="PS51372"/>
    </source>
</evidence>
<reference evidence="15" key="1">
    <citation type="submission" date="2022-07" db="EMBL/GenBank/DDBJ databases">
        <authorList>
            <person name="Jung M.-Y."/>
            <person name="Lee M."/>
        </authorList>
    </citation>
    <scope>NUCLEOTIDE SEQUENCE</scope>
    <source>
        <strain evidence="15">S8</strain>
    </source>
</reference>
<evidence type="ECO:0000256" key="10">
    <source>
        <dbReference type="ARBA" id="ARBA00041175"/>
    </source>
</evidence>
<name>A0ABT1WPG5_9LACT</name>
<reference evidence="15" key="2">
    <citation type="journal article" date="2023" name="Curr. Microbiol.">
        <title>Granulicatella seriolae sp. nov., a Novel Facultative Anaerobe Isolated from Yellowtail Marine Fish.</title>
        <authorList>
            <person name="Lee M."/>
            <person name="Choi Y.J."/>
            <person name="Farooq A."/>
            <person name="Jeong J.B."/>
            <person name="Jung M.Y."/>
        </authorList>
    </citation>
    <scope>NUCLEOTIDE SEQUENCE</scope>
    <source>
        <strain evidence="15">S8</strain>
    </source>
</reference>
<evidence type="ECO:0000256" key="3">
    <source>
        <dbReference type="ARBA" id="ARBA00022490"/>
    </source>
</evidence>
<sequence>MINYKMSCLMDIPADEISMFEAIKTSGMNYENLLAEVEKINQIANTFELPSILIRGDTFKIPKEIERRWLDLVFEKREVECIYSEQERQWMIYLLVFMGNEEYSVFHFQEFFMVSKNTILSDLRKLREQLSQSELSLDYSRKKGFVLSGVELVIRSVAYQTVSNLIGCEHGERLLTKGLFTKNKSFYATVRKHFSKTIREFDLVFVPIRFEEMAYFNAYLLGRSEVHEICIADKDRKLLQQLLVYKASSCFLSNFSTIKNVDMECDYFTIIFMTVIQGETEDKSLEFLLECASDIIHEVERLAAIEFRNYRKLLLALFYHLVPAYFRIRFQLSFSNVLIDEIKMQYSEIFEITKLALLPLKRLVEVSIPDDEIGYFSILFGGEIRNQKERKQEAQLKAAILCPSGISSSLIMKSELQELFPQIDFREAHSVESFTSQEWETEFDMIFSSVPIDTKKKLYVINPIMTQLEKNGLMATVQNDFLFPRTKIPSVKEIIDLILPYVDLKKGNSKEKLYNIVKRKINTEMKRREDNRPMLSELLTLDMIQLSDATMSWEEAIELAAKPMKDTGKIEDSYIVAMINKVKDYGPFIHIGKGVALPHARPEDGVNQLGMSLLKVEKPVLLLDDEKHAIQVFICLAAIDNEVHLKALASLTRILSNKEKLDALLSASSKEEIYNIIRDGGEEE</sequence>
<reference evidence="15" key="3">
    <citation type="journal article" date="2023" name="Microbiol. Resour. Announc.">
        <title>Draft Genome Sequence of Granulicatella sp. Strain S8, Isolated from a Marine Fish, Seriola quinqueradiata.</title>
        <authorList>
            <person name="Lee M."/>
            <person name="Farooq A."/>
            <person name="Jeong J.B."/>
            <person name="Jung M.Y."/>
        </authorList>
    </citation>
    <scope>NUCLEOTIDE SEQUENCE</scope>
    <source>
        <strain evidence="15">S8</strain>
    </source>
</reference>
<comment type="caution">
    <text evidence="15">The sequence shown here is derived from an EMBL/GenBank/DDBJ whole genome shotgun (WGS) entry which is preliminary data.</text>
</comment>
<comment type="function">
    <text evidence="9">The phosphoenolpyruvate-dependent sugar phosphotransferase system (sugar PTS), a major carbohydrate active transport system, catalyzes the phosphorylation of incoming sugar substrates concomitantly with their translocation across the cell membrane. The enzyme II UlaABC PTS system is involved in ascorbate transport.</text>
</comment>
<dbReference type="InterPro" id="IPR011608">
    <property type="entry name" value="PRD"/>
</dbReference>
<dbReference type="PROSITE" id="PS00372">
    <property type="entry name" value="PTS_EIIA_TYPE_2_HIS"/>
    <property type="match status" value="1"/>
</dbReference>
<dbReference type="Pfam" id="PF05043">
    <property type="entry name" value="Mga"/>
    <property type="match status" value="1"/>
</dbReference>
<gene>
    <name evidence="15" type="ORF">NPA36_07445</name>
</gene>
<evidence type="ECO:0000256" key="7">
    <source>
        <dbReference type="ARBA" id="ARBA00022777"/>
    </source>
</evidence>
<evidence type="ECO:0000256" key="11">
    <source>
        <dbReference type="ARBA" id="ARBA00042072"/>
    </source>
</evidence>